<dbReference type="Proteomes" id="UP000298416">
    <property type="component" value="Unassembled WGS sequence"/>
</dbReference>
<gene>
    <name evidence="2" type="ORF">SASPL_121133</name>
</gene>
<comment type="caution">
    <text evidence="2">The sequence shown here is derived from an EMBL/GenBank/DDBJ whole genome shotgun (WGS) entry which is preliminary data.</text>
</comment>
<protein>
    <recommendedName>
        <fullName evidence="1">Strawberry notch AAA domain-containing protein</fullName>
    </recommendedName>
</protein>
<dbReference type="InterPro" id="IPR039187">
    <property type="entry name" value="SNO_AAA"/>
</dbReference>
<dbReference type="GO" id="GO:0042393">
    <property type="term" value="F:histone binding"/>
    <property type="evidence" value="ECO:0007669"/>
    <property type="project" value="TreeGrafter"/>
</dbReference>
<dbReference type="EMBL" id="PNBA02000007">
    <property type="protein sequence ID" value="KAG6418926.1"/>
    <property type="molecule type" value="Genomic_DNA"/>
</dbReference>
<reference evidence="2" key="1">
    <citation type="submission" date="2018-01" db="EMBL/GenBank/DDBJ databases">
        <authorList>
            <person name="Mao J.F."/>
        </authorList>
    </citation>
    <scope>NUCLEOTIDE SEQUENCE</scope>
    <source>
        <strain evidence="2">Huo1</strain>
        <tissue evidence="2">Leaf</tissue>
    </source>
</reference>
<accession>A0A8X8XRB9</accession>
<reference evidence="2" key="2">
    <citation type="submission" date="2020-08" db="EMBL/GenBank/DDBJ databases">
        <title>Plant Genome Project.</title>
        <authorList>
            <person name="Zhang R.-G."/>
        </authorList>
    </citation>
    <scope>NUCLEOTIDE SEQUENCE</scope>
    <source>
        <strain evidence="2">Huo1</strain>
        <tissue evidence="2">Leaf</tissue>
    </source>
</reference>
<dbReference type="Pfam" id="PF13872">
    <property type="entry name" value="AAA_34"/>
    <property type="match status" value="1"/>
</dbReference>
<dbReference type="AlphaFoldDB" id="A0A8X8XRB9"/>
<evidence type="ECO:0000259" key="1">
    <source>
        <dbReference type="Pfam" id="PF13872"/>
    </source>
</evidence>
<dbReference type="GO" id="GO:0005634">
    <property type="term" value="C:nucleus"/>
    <property type="evidence" value="ECO:0007669"/>
    <property type="project" value="TreeGrafter"/>
</dbReference>
<dbReference type="GO" id="GO:0006355">
    <property type="term" value="P:regulation of DNA-templated transcription"/>
    <property type="evidence" value="ECO:0007669"/>
    <property type="project" value="InterPro"/>
</dbReference>
<name>A0A8X8XRB9_SALSN</name>
<evidence type="ECO:0000313" key="3">
    <source>
        <dbReference type="Proteomes" id="UP000298416"/>
    </source>
</evidence>
<feature type="domain" description="Strawberry notch AAA" evidence="1">
    <location>
        <begin position="11"/>
        <end position="65"/>
    </location>
</feature>
<dbReference type="PANTHER" id="PTHR12706:SF13">
    <property type="entry name" value="PROTEIN FORGETTER 1"/>
    <property type="match status" value="1"/>
</dbReference>
<proteinExistence type="predicted"/>
<dbReference type="PANTHER" id="PTHR12706">
    <property type="entry name" value="STRAWBERRY NOTCH-RELATED"/>
    <property type="match status" value="1"/>
</dbReference>
<evidence type="ECO:0000313" key="2">
    <source>
        <dbReference type="EMBL" id="KAG6418926.1"/>
    </source>
</evidence>
<sequence length="183" mass="20851">MDRTNVARNIVMLGAMDKGGVGAVELVAMDMKARGMYVCRTLSYKGVEFEVVEVPLEAKMMEMYEHAAKCWAHLRVELISAITILDNEKPSSSQVWRLYWASHQGTGEARTEEAITKYRLELDDFISGPQESVKELQRKRHSATPGVSFAGRVRKVAKQEVESEEESEWESESNYSNLYDNFF</sequence>
<organism evidence="2">
    <name type="scientific">Salvia splendens</name>
    <name type="common">Scarlet sage</name>
    <dbReference type="NCBI Taxonomy" id="180675"/>
    <lineage>
        <taxon>Eukaryota</taxon>
        <taxon>Viridiplantae</taxon>
        <taxon>Streptophyta</taxon>
        <taxon>Embryophyta</taxon>
        <taxon>Tracheophyta</taxon>
        <taxon>Spermatophyta</taxon>
        <taxon>Magnoliopsida</taxon>
        <taxon>eudicotyledons</taxon>
        <taxon>Gunneridae</taxon>
        <taxon>Pentapetalae</taxon>
        <taxon>asterids</taxon>
        <taxon>lamiids</taxon>
        <taxon>Lamiales</taxon>
        <taxon>Lamiaceae</taxon>
        <taxon>Nepetoideae</taxon>
        <taxon>Mentheae</taxon>
        <taxon>Salviinae</taxon>
        <taxon>Salvia</taxon>
        <taxon>Salvia subgen. Calosphace</taxon>
        <taxon>core Calosphace</taxon>
    </lineage>
</organism>
<keyword evidence="3" id="KW-1185">Reference proteome</keyword>
<dbReference type="InterPro" id="IPR026741">
    <property type="entry name" value="SNO"/>
</dbReference>
<dbReference type="GO" id="GO:0031490">
    <property type="term" value="F:chromatin DNA binding"/>
    <property type="evidence" value="ECO:0007669"/>
    <property type="project" value="TreeGrafter"/>
</dbReference>